<comment type="subcellular location">
    <subcellularLocation>
        <location evidence="7 8">Cytoplasm</location>
    </subcellularLocation>
</comment>
<dbReference type="GO" id="GO:0005524">
    <property type="term" value="F:ATP binding"/>
    <property type="evidence" value="ECO:0007669"/>
    <property type="project" value="UniProtKB-UniRule"/>
</dbReference>
<dbReference type="GO" id="GO:0071555">
    <property type="term" value="P:cell wall organization"/>
    <property type="evidence" value="ECO:0007669"/>
    <property type="project" value="UniProtKB-KW"/>
</dbReference>
<dbReference type="OrthoDB" id="9800958at2"/>
<evidence type="ECO:0000256" key="4">
    <source>
        <dbReference type="ARBA" id="ARBA00022984"/>
    </source>
</evidence>
<dbReference type="InterPro" id="IPR036615">
    <property type="entry name" value="Mur_ligase_C_dom_sf"/>
</dbReference>
<dbReference type="GO" id="GO:0005737">
    <property type="term" value="C:cytoplasm"/>
    <property type="evidence" value="ECO:0007669"/>
    <property type="project" value="UniProtKB-SubCell"/>
</dbReference>
<gene>
    <name evidence="7" type="primary">murE</name>
    <name evidence="12" type="ORF">WM2015_2369</name>
</gene>
<dbReference type="Pfam" id="PF08245">
    <property type="entry name" value="Mur_ligase_M"/>
    <property type="match status" value="1"/>
</dbReference>
<dbReference type="AlphaFoldDB" id="A0A0K0XYN2"/>
<evidence type="ECO:0000256" key="3">
    <source>
        <dbReference type="ARBA" id="ARBA00022960"/>
    </source>
</evidence>
<comment type="function">
    <text evidence="7">Catalyzes the addition of meso-diaminopimelic acid to the nucleotide precursor UDP-N-acetylmuramoyl-L-alanyl-D-glutamate (UMAG) in the biosynthesis of bacterial cell-wall peptidoglycan.</text>
</comment>
<dbReference type="InterPro" id="IPR005761">
    <property type="entry name" value="UDP-N-AcMur-Glu-dNH2Pim_ligase"/>
</dbReference>
<dbReference type="NCBIfam" id="NF001126">
    <property type="entry name" value="PRK00139.1-4"/>
    <property type="match status" value="1"/>
</dbReference>
<dbReference type="Pfam" id="PF02875">
    <property type="entry name" value="Mur_ligase_C"/>
    <property type="match status" value="1"/>
</dbReference>
<feature type="binding site" evidence="7">
    <location>
        <position position="181"/>
    </location>
    <ligand>
        <name>UDP-N-acetyl-alpha-D-muramoyl-L-alanyl-D-glutamate</name>
        <dbReference type="ChEBI" id="CHEBI:83900"/>
    </ligand>
</feature>
<keyword evidence="7 12" id="KW-0436">Ligase</keyword>
<dbReference type="STRING" id="1579979.WM2015_2369"/>
<feature type="binding site" evidence="7">
    <location>
        <position position="465"/>
    </location>
    <ligand>
        <name>meso-2,6-diaminopimelate</name>
        <dbReference type="ChEBI" id="CHEBI:57791"/>
    </ligand>
</feature>
<dbReference type="PATRIC" id="fig|1579979.3.peg.2421"/>
<dbReference type="Gene3D" id="3.90.190.20">
    <property type="entry name" value="Mur ligase, C-terminal domain"/>
    <property type="match status" value="1"/>
</dbReference>
<dbReference type="NCBIfam" id="TIGR01085">
    <property type="entry name" value="murE"/>
    <property type="match status" value="1"/>
</dbReference>
<dbReference type="UniPathway" id="UPA00219"/>
<dbReference type="InterPro" id="IPR035911">
    <property type="entry name" value="MurE/MurF_N"/>
</dbReference>
<comment type="cofactor">
    <cofactor evidence="7">
        <name>Mg(2+)</name>
        <dbReference type="ChEBI" id="CHEBI:18420"/>
    </cofactor>
</comment>
<evidence type="ECO:0000313" key="13">
    <source>
        <dbReference type="Proteomes" id="UP000066624"/>
    </source>
</evidence>
<dbReference type="PANTHER" id="PTHR23135">
    <property type="entry name" value="MUR LIGASE FAMILY MEMBER"/>
    <property type="match status" value="1"/>
</dbReference>
<keyword evidence="7" id="KW-0547">Nucleotide-binding</keyword>
<dbReference type="InterPro" id="IPR004101">
    <property type="entry name" value="Mur_ligase_C"/>
</dbReference>
<feature type="domain" description="Mur ligase N-terminal catalytic" evidence="9">
    <location>
        <begin position="30"/>
        <end position="101"/>
    </location>
</feature>
<dbReference type="SUPFAM" id="SSF63418">
    <property type="entry name" value="MurE/MurF N-terminal domain"/>
    <property type="match status" value="1"/>
</dbReference>
<evidence type="ECO:0000259" key="9">
    <source>
        <dbReference type="Pfam" id="PF01225"/>
    </source>
</evidence>
<dbReference type="Gene3D" id="3.40.1390.10">
    <property type="entry name" value="MurE/MurF, N-terminal domain"/>
    <property type="match status" value="1"/>
</dbReference>
<keyword evidence="6 7" id="KW-0961">Cell wall biogenesis/degradation</keyword>
<evidence type="ECO:0000256" key="7">
    <source>
        <dbReference type="HAMAP-Rule" id="MF_00208"/>
    </source>
</evidence>
<feature type="modified residue" description="N6-carboxylysine" evidence="7">
    <location>
        <position position="221"/>
    </location>
</feature>
<dbReference type="InterPro" id="IPR013221">
    <property type="entry name" value="Mur_ligase_cen"/>
</dbReference>
<name>A0A0K0XYN2_9GAMM</name>
<keyword evidence="5 7" id="KW-0131">Cell cycle</keyword>
<feature type="binding site" evidence="7">
    <location>
        <begin position="117"/>
        <end position="123"/>
    </location>
    <ligand>
        <name>ATP</name>
        <dbReference type="ChEBI" id="CHEBI:30616"/>
    </ligand>
</feature>
<feature type="binding site" evidence="7">
    <location>
        <position position="386"/>
    </location>
    <ligand>
        <name>meso-2,6-diaminopimelate</name>
        <dbReference type="ChEBI" id="CHEBI:57791"/>
    </ligand>
</feature>
<dbReference type="GO" id="GO:0008360">
    <property type="term" value="P:regulation of cell shape"/>
    <property type="evidence" value="ECO:0007669"/>
    <property type="project" value="UniProtKB-KW"/>
</dbReference>
<feature type="binding site" evidence="7">
    <location>
        <begin position="410"/>
        <end position="413"/>
    </location>
    <ligand>
        <name>meso-2,6-diaminopimelate</name>
        <dbReference type="ChEBI" id="CHEBI:57791"/>
    </ligand>
</feature>
<dbReference type="GO" id="GO:0009252">
    <property type="term" value="P:peptidoglycan biosynthetic process"/>
    <property type="evidence" value="ECO:0007669"/>
    <property type="project" value="UniProtKB-UniRule"/>
</dbReference>
<comment type="pathway">
    <text evidence="7 8">Cell wall biogenesis; peptidoglycan biosynthesis.</text>
</comment>
<dbReference type="GO" id="GO:0000287">
    <property type="term" value="F:magnesium ion binding"/>
    <property type="evidence" value="ECO:0007669"/>
    <property type="project" value="UniProtKB-UniRule"/>
</dbReference>
<keyword evidence="3 7" id="KW-0133">Cell shape</keyword>
<evidence type="ECO:0000256" key="5">
    <source>
        <dbReference type="ARBA" id="ARBA00023306"/>
    </source>
</evidence>
<dbReference type="KEGG" id="wma:WM2015_2369"/>
<evidence type="ECO:0000256" key="2">
    <source>
        <dbReference type="ARBA" id="ARBA00022618"/>
    </source>
</evidence>
<proteinExistence type="inferred from homology"/>
<feature type="binding site" evidence="7">
    <location>
        <position position="33"/>
    </location>
    <ligand>
        <name>UDP-N-acetyl-alpha-D-muramoyl-L-alanyl-D-glutamate</name>
        <dbReference type="ChEBI" id="CHEBI:83900"/>
    </ligand>
</feature>
<dbReference type="SUPFAM" id="SSF53623">
    <property type="entry name" value="MurD-like peptide ligases, catalytic domain"/>
    <property type="match status" value="1"/>
</dbReference>
<comment type="caution">
    <text evidence="7">Lacks conserved residue(s) required for the propagation of feature annotation.</text>
</comment>
<dbReference type="EC" id="6.3.2.13" evidence="7"/>
<dbReference type="EMBL" id="CP012154">
    <property type="protein sequence ID" value="AKS42731.1"/>
    <property type="molecule type" value="Genomic_DNA"/>
</dbReference>
<accession>A0A0K0XYN2</accession>
<organism evidence="12 13">
    <name type="scientific">Wenzhouxiangella marina</name>
    <dbReference type="NCBI Taxonomy" id="1579979"/>
    <lineage>
        <taxon>Bacteria</taxon>
        <taxon>Pseudomonadati</taxon>
        <taxon>Pseudomonadota</taxon>
        <taxon>Gammaproteobacteria</taxon>
        <taxon>Chromatiales</taxon>
        <taxon>Wenzhouxiangellaceae</taxon>
        <taxon>Wenzhouxiangella</taxon>
    </lineage>
</organism>
<feature type="binding site" evidence="7">
    <location>
        <position position="461"/>
    </location>
    <ligand>
        <name>meso-2,6-diaminopimelate</name>
        <dbReference type="ChEBI" id="CHEBI:57791"/>
    </ligand>
</feature>
<evidence type="ECO:0000313" key="12">
    <source>
        <dbReference type="EMBL" id="AKS42731.1"/>
    </source>
</evidence>
<dbReference type="HAMAP" id="MF_00208">
    <property type="entry name" value="MurE"/>
    <property type="match status" value="1"/>
</dbReference>
<feature type="binding site" evidence="7">
    <location>
        <begin position="154"/>
        <end position="155"/>
    </location>
    <ligand>
        <name>UDP-N-acetyl-alpha-D-muramoyl-L-alanyl-D-glutamate</name>
        <dbReference type="ChEBI" id="CHEBI:83900"/>
    </ligand>
</feature>
<comment type="similarity">
    <text evidence="1 7">Belongs to the MurCDEF family. MurE subfamily.</text>
</comment>
<evidence type="ECO:0000259" key="10">
    <source>
        <dbReference type="Pfam" id="PF02875"/>
    </source>
</evidence>
<feature type="domain" description="Mur ligase C-terminal" evidence="10">
    <location>
        <begin position="337"/>
        <end position="463"/>
    </location>
</feature>
<dbReference type="GO" id="GO:0051301">
    <property type="term" value="P:cell division"/>
    <property type="evidence" value="ECO:0007669"/>
    <property type="project" value="UniProtKB-KW"/>
</dbReference>
<dbReference type="SUPFAM" id="SSF53244">
    <property type="entry name" value="MurD-like peptide ligases, peptide-binding domain"/>
    <property type="match status" value="1"/>
</dbReference>
<keyword evidence="7" id="KW-0963">Cytoplasm</keyword>
<keyword evidence="2 7" id="KW-0132">Cell division</keyword>
<dbReference type="GO" id="GO:0008765">
    <property type="term" value="F:UDP-N-acetylmuramoylalanyl-D-glutamate-2,6-diaminopimelate ligase activity"/>
    <property type="evidence" value="ECO:0007669"/>
    <property type="project" value="UniProtKB-UniRule"/>
</dbReference>
<reference evidence="12 13" key="1">
    <citation type="submission" date="2015-07" db="EMBL/GenBank/DDBJ databases">
        <authorList>
            <person name="Noorani M."/>
        </authorList>
    </citation>
    <scope>NUCLEOTIDE SEQUENCE [LARGE SCALE GENOMIC DNA]</scope>
    <source>
        <strain evidence="12 13">KCTC 42284</strain>
    </source>
</reference>
<dbReference type="RefSeq" id="WP_049726268.1">
    <property type="nucleotide sequence ID" value="NZ_CP012154.1"/>
</dbReference>
<dbReference type="InterPro" id="IPR036565">
    <property type="entry name" value="Mur-like_cat_sf"/>
</dbReference>
<feature type="binding site" evidence="7">
    <location>
        <position position="189"/>
    </location>
    <ligand>
        <name>UDP-N-acetyl-alpha-D-muramoyl-L-alanyl-D-glutamate</name>
        <dbReference type="ChEBI" id="CHEBI:83900"/>
    </ligand>
</feature>
<feature type="domain" description="Mur ligase central" evidence="11">
    <location>
        <begin position="115"/>
        <end position="312"/>
    </location>
</feature>
<evidence type="ECO:0000256" key="1">
    <source>
        <dbReference type="ARBA" id="ARBA00005898"/>
    </source>
</evidence>
<dbReference type="Gene3D" id="3.40.1190.10">
    <property type="entry name" value="Mur-like, catalytic domain"/>
    <property type="match status" value="1"/>
</dbReference>
<evidence type="ECO:0000256" key="8">
    <source>
        <dbReference type="RuleBase" id="RU004135"/>
    </source>
</evidence>
<dbReference type="Proteomes" id="UP000066624">
    <property type="component" value="Chromosome"/>
</dbReference>
<comment type="PTM">
    <text evidence="7">Carboxylation is probably crucial for Mg(2+) binding and, consequently, for the gamma-phosphate positioning of ATP.</text>
</comment>
<sequence>MTEARSPRMLDRLLEGLVTPGRAPAVEFSSLVLDARSAEPGDVFVALAGHRRHGMEFIDQAIERGAVAVLHDGAHPVPDRRGLAMIEVNDLAVQLPELARRCWGDPCERLELLAVTGTNGKTSVAWLLAQALDAAMIGTLGIGRPGAHRAGTHTTPDLFSVYRHLSELADAGERTVVFEASSHALDQQRLAGLRFRTVIFTTLGHDHLDYHADLQAYGEAKARLFQDYASERQIINVDDAFGRELAERLAGSGGLRTLAVRAEQGADVHAEGLRADRDGLVATLHGLNAAPSLEIRSGLLGEINLYNLMIVAVELDARGLSAEELVRRIAALRPVPGRMQPIAQAGRGLAVIDYAHTPDALETALKSLRTLEPGALWCVFGCGGDRDREKRPMMGRIAEALADRVILTNDNPRHEAPLSIVRAIQGGMRHPERAQVLLDRAEAIARALAEAAPEDVILIAGKGHETEQVVGDQRHAFSDLDAVRSAFGRAA</sequence>
<keyword evidence="7" id="KW-0067">ATP-binding</keyword>
<keyword evidence="7" id="KW-0460">Magnesium</keyword>
<keyword evidence="4 7" id="KW-0573">Peptidoglycan synthesis</keyword>
<protein>
    <recommendedName>
        <fullName evidence="7">UDP-N-acetylmuramoyl-L-alanyl-D-glutamate--2,6-diaminopimelate ligase</fullName>
        <ecNumber evidence="7">6.3.2.13</ecNumber>
    </recommendedName>
    <alternativeName>
        <fullName evidence="7">Meso-A2pm-adding enzyme</fullName>
    </alternativeName>
    <alternativeName>
        <fullName evidence="7">Meso-diaminopimelate-adding enzyme</fullName>
    </alternativeName>
    <alternativeName>
        <fullName evidence="7">UDP-MurNAc-L-Ala-D-Glu:meso-diaminopimelate ligase</fullName>
    </alternativeName>
    <alternativeName>
        <fullName evidence="7">UDP-MurNAc-tripeptide synthetase</fullName>
    </alternativeName>
    <alternativeName>
        <fullName evidence="7">UDP-N-acetylmuramyl-tripeptide synthetase</fullName>
    </alternativeName>
</protein>
<comment type="catalytic activity">
    <reaction evidence="7">
        <text>UDP-N-acetyl-alpha-D-muramoyl-L-alanyl-D-glutamate + meso-2,6-diaminopimelate + ATP = UDP-N-acetyl-alpha-D-muramoyl-L-alanyl-gamma-D-glutamyl-meso-2,6-diaminopimelate + ADP + phosphate + H(+)</text>
        <dbReference type="Rhea" id="RHEA:23676"/>
        <dbReference type="ChEBI" id="CHEBI:15378"/>
        <dbReference type="ChEBI" id="CHEBI:30616"/>
        <dbReference type="ChEBI" id="CHEBI:43474"/>
        <dbReference type="ChEBI" id="CHEBI:57791"/>
        <dbReference type="ChEBI" id="CHEBI:83900"/>
        <dbReference type="ChEBI" id="CHEBI:83905"/>
        <dbReference type="ChEBI" id="CHEBI:456216"/>
        <dbReference type="EC" id="6.3.2.13"/>
    </reaction>
</comment>
<dbReference type="PANTHER" id="PTHR23135:SF4">
    <property type="entry name" value="UDP-N-ACETYLMURAMOYL-L-ALANYL-D-GLUTAMATE--2,6-DIAMINOPIMELATE LIGASE MURE HOMOLOG, CHLOROPLASTIC"/>
    <property type="match status" value="1"/>
</dbReference>
<feature type="short sequence motif" description="Meso-diaminopimelate recognition motif" evidence="7">
    <location>
        <begin position="410"/>
        <end position="413"/>
    </location>
</feature>
<dbReference type="InterPro" id="IPR000713">
    <property type="entry name" value="Mur_ligase_N"/>
</dbReference>
<evidence type="ECO:0000256" key="6">
    <source>
        <dbReference type="ARBA" id="ARBA00023316"/>
    </source>
</evidence>
<evidence type="ECO:0000259" key="11">
    <source>
        <dbReference type="Pfam" id="PF08245"/>
    </source>
</evidence>
<dbReference type="Pfam" id="PF01225">
    <property type="entry name" value="Mur_ligase"/>
    <property type="match status" value="1"/>
</dbReference>
<keyword evidence="13" id="KW-1185">Reference proteome</keyword>
<feature type="binding site" evidence="7">
    <location>
        <position position="187"/>
    </location>
    <ligand>
        <name>UDP-N-acetyl-alpha-D-muramoyl-L-alanyl-D-glutamate</name>
        <dbReference type="ChEBI" id="CHEBI:83900"/>
    </ligand>
</feature>